<gene>
    <name evidence="1" type="ORF">RBU60_05440</name>
</gene>
<evidence type="ECO:0008006" key="3">
    <source>
        <dbReference type="Google" id="ProtNLM"/>
    </source>
</evidence>
<evidence type="ECO:0000313" key="1">
    <source>
        <dbReference type="EMBL" id="MDQ7917012.1"/>
    </source>
</evidence>
<keyword evidence="2" id="KW-1185">Reference proteome</keyword>
<protein>
    <recommendedName>
        <fullName evidence="3">Membrane or secreted protein</fullName>
    </recommendedName>
</protein>
<comment type="caution">
    <text evidence="1">The sequence shown here is derived from an EMBL/GenBank/DDBJ whole genome shotgun (WGS) entry which is preliminary data.</text>
</comment>
<organism evidence="1 2">
    <name type="scientific">Mesonia profundi</name>
    <dbReference type="NCBI Taxonomy" id="3070998"/>
    <lineage>
        <taxon>Bacteria</taxon>
        <taxon>Pseudomonadati</taxon>
        <taxon>Bacteroidota</taxon>
        <taxon>Flavobacteriia</taxon>
        <taxon>Flavobacteriales</taxon>
        <taxon>Flavobacteriaceae</taxon>
        <taxon>Mesonia</taxon>
    </lineage>
</organism>
<dbReference type="EMBL" id="JAVHUL010000010">
    <property type="protein sequence ID" value="MDQ7917012.1"/>
    <property type="molecule type" value="Genomic_DNA"/>
</dbReference>
<name>A0ABU0ZZY5_9FLAO</name>
<dbReference type="Gene3D" id="3.40.30.10">
    <property type="entry name" value="Glutaredoxin"/>
    <property type="match status" value="1"/>
</dbReference>
<proteinExistence type="predicted"/>
<dbReference type="RefSeq" id="WP_308863693.1">
    <property type="nucleotide sequence ID" value="NZ_JAVHUL010000010.1"/>
</dbReference>
<sequence length="212" mass="24121">MKKYIILFVLFALPILAYLFFASGVNNFANLPTITRQVNELTSFASLDGKPLRFKDKITILMFYGNNINKMEGNAFNLNEKIYDKNHNFNDFQFVAIAKEGQQQAALDLLEEISTTTDTRKWNFGFASAEAIQELFSSLETNLSLDEDLANTHAFIIDKEVSLRGRKGENDPSKIENYGYNTSSVGELNNVMDDDVKVILAEYRLALKKYNK</sequence>
<dbReference type="Proteomes" id="UP001230915">
    <property type="component" value="Unassembled WGS sequence"/>
</dbReference>
<reference evidence="1 2" key="1">
    <citation type="submission" date="2023-08" db="EMBL/GenBank/DDBJ databases">
        <title>Mesonia sp. MT50, isolated from deep-sea sediment of the Mariana Trench.</title>
        <authorList>
            <person name="Fu H."/>
        </authorList>
    </citation>
    <scope>NUCLEOTIDE SEQUENCE [LARGE SCALE GENOMIC DNA]</scope>
    <source>
        <strain evidence="1 2">MT50</strain>
    </source>
</reference>
<evidence type="ECO:0000313" key="2">
    <source>
        <dbReference type="Proteomes" id="UP001230915"/>
    </source>
</evidence>
<accession>A0ABU0ZZY5</accession>